<evidence type="ECO:0000256" key="9">
    <source>
        <dbReference type="ARBA" id="ARBA00022989"/>
    </source>
</evidence>
<evidence type="ECO:0000256" key="4">
    <source>
        <dbReference type="ARBA" id="ARBA00022538"/>
    </source>
</evidence>
<feature type="transmembrane region" description="Helical" evidence="22">
    <location>
        <begin position="189"/>
        <end position="211"/>
    </location>
</feature>
<dbReference type="NCBIfam" id="TIGR00229">
    <property type="entry name" value="sensory_box"/>
    <property type="match status" value="1"/>
</dbReference>
<evidence type="ECO:0000256" key="18">
    <source>
        <dbReference type="ARBA" id="ARBA00075970"/>
    </source>
</evidence>
<evidence type="ECO:0000256" key="13">
    <source>
        <dbReference type="ARBA" id="ARBA00023303"/>
    </source>
</evidence>
<accession>A0A3B3TV37</accession>
<evidence type="ECO:0000256" key="17">
    <source>
        <dbReference type="ARBA" id="ARBA00074373"/>
    </source>
</evidence>
<dbReference type="GeneTree" id="ENSGT00940000165242"/>
<evidence type="ECO:0000256" key="20">
    <source>
        <dbReference type="ARBA" id="ARBA00082973"/>
    </source>
</evidence>
<evidence type="ECO:0000256" key="11">
    <source>
        <dbReference type="ARBA" id="ARBA00023136"/>
    </source>
</evidence>
<dbReference type="Gene3D" id="1.10.287.70">
    <property type="match status" value="1"/>
</dbReference>
<reference evidence="25" key="2">
    <citation type="submission" date="2025-09" db="UniProtKB">
        <authorList>
            <consortium name="Ensembl"/>
        </authorList>
    </citation>
    <scope>IDENTIFICATION</scope>
</reference>
<dbReference type="GO" id="GO:0034702">
    <property type="term" value="C:monoatomic ion channel complex"/>
    <property type="evidence" value="ECO:0007669"/>
    <property type="project" value="UniProtKB-KW"/>
</dbReference>
<dbReference type="Pfam" id="PF00027">
    <property type="entry name" value="cNMP_binding"/>
    <property type="match status" value="1"/>
</dbReference>
<keyword evidence="12" id="KW-0325">Glycoprotein</keyword>
<dbReference type="Gene3D" id="3.30.450.20">
    <property type="entry name" value="PAS domain"/>
    <property type="match status" value="1"/>
</dbReference>
<dbReference type="CDD" id="cd00038">
    <property type="entry name" value="CAP_ED"/>
    <property type="match status" value="1"/>
</dbReference>
<dbReference type="InterPro" id="IPR000014">
    <property type="entry name" value="PAS"/>
</dbReference>
<evidence type="ECO:0000256" key="5">
    <source>
        <dbReference type="ARBA" id="ARBA00022692"/>
    </source>
</evidence>
<feature type="transmembrane region" description="Helical" evidence="22">
    <location>
        <begin position="270"/>
        <end position="292"/>
    </location>
</feature>
<dbReference type="Gene3D" id="1.10.1200.260">
    <property type="match status" value="1"/>
</dbReference>
<feature type="transmembrane region" description="Helical" evidence="22">
    <location>
        <begin position="231"/>
        <end position="250"/>
    </location>
</feature>
<dbReference type="GO" id="GO:0042391">
    <property type="term" value="P:regulation of membrane potential"/>
    <property type="evidence" value="ECO:0007669"/>
    <property type="project" value="TreeGrafter"/>
</dbReference>
<dbReference type="PROSITE" id="PS50112">
    <property type="entry name" value="PAS"/>
    <property type="match status" value="1"/>
</dbReference>
<dbReference type="Gene3D" id="2.60.120.10">
    <property type="entry name" value="Jelly Rolls"/>
    <property type="match status" value="1"/>
</dbReference>
<keyword evidence="3" id="KW-0813">Transport</keyword>
<evidence type="ECO:0000256" key="7">
    <source>
        <dbReference type="ARBA" id="ARBA00022882"/>
    </source>
</evidence>
<dbReference type="CDD" id="cd00130">
    <property type="entry name" value="PAS"/>
    <property type="match status" value="1"/>
</dbReference>
<evidence type="ECO:0000313" key="25">
    <source>
        <dbReference type="Ensembl" id="ENSPLAP00000004422.1"/>
    </source>
</evidence>
<feature type="transmembrane region" description="Helical" evidence="22">
    <location>
        <begin position="411"/>
        <end position="435"/>
    </location>
</feature>
<evidence type="ECO:0000256" key="3">
    <source>
        <dbReference type="ARBA" id="ARBA00022448"/>
    </source>
</evidence>
<name>A0A3B3TV37_9TELE</name>
<dbReference type="FunFam" id="3.30.450.20:FF:000001">
    <property type="entry name" value="Potassium voltage-gated channel subfamily H member 7"/>
    <property type="match status" value="1"/>
</dbReference>
<dbReference type="PRINTS" id="PR01463">
    <property type="entry name" value="EAGCHANLFMLY"/>
</dbReference>
<evidence type="ECO:0000256" key="16">
    <source>
        <dbReference type="ARBA" id="ARBA00061598"/>
    </source>
</evidence>
<dbReference type="InterPro" id="IPR003950">
    <property type="entry name" value="K_chnl_volt-dep_ELK"/>
</dbReference>
<evidence type="ECO:0000256" key="6">
    <source>
        <dbReference type="ARBA" id="ARBA00022826"/>
    </source>
</evidence>
<evidence type="ECO:0000259" key="23">
    <source>
        <dbReference type="PROSITE" id="PS50042"/>
    </source>
</evidence>
<keyword evidence="4" id="KW-0633">Potassium transport</keyword>
<comment type="function">
    <text evidence="15">Pore-forming (alpha) subunit of a voltage-gated delayed rectifier. Activates at more negative voltages, exhibits fast prepulse-independent activation kinetics and deactivates much more slowly, but shows no inactivation.</text>
</comment>
<keyword evidence="26" id="KW-1185">Reference proteome</keyword>
<dbReference type="PANTHER" id="PTHR10217:SF641">
    <property type="entry name" value="POTASSIUM VOLTAGE-GATED CHANNEL SUBFAMILY H MEMBER 3 ISOFORM X1"/>
    <property type="match status" value="1"/>
</dbReference>
<evidence type="ECO:0000256" key="22">
    <source>
        <dbReference type="SAM" id="Phobius"/>
    </source>
</evidence>
<reference evidence="25" key="1">
    <citation type="submission" date="2025-08" db="UniProtKB">
        <authorList>
            <consortium name="Ensembl"/>
        </authorList>
    </citation>
    <scope>IDENTIFICATION</scope>
</reference>
<dbReference type="FunFam" id="2.60.120.10:FF:000014">
    <property type="entry name" value="Potassium voltage-gated channel, subfamily H (Eag-related), member 4"/>
    <property type="match status" value="1"/>
</dbReference>
<dbReference type="Ensembl" id="ENSPLAT00000009676.1">
    <property type="protein sequence ID" value="ENSPLAP00000004422.1"/>
    <property type="gene ID" value="ENSPLAG00000006405.1"/>
</dbReference>
<evidence type="ECO:0000256" key="19">
    <source>
        <dbReference type="ARBA" id="ARBA00076367"/>
    </source>
</evidence>
<comment type="similarity">
    <text evidence="16">Belongs to the potassium channel family. H (Eag) (TC 1.A.1.20) subfamily. Kv12.3/KCNH4 sub-subfamily.</text>
</comment>
<evidence type="ECO:0000313" key="26">
    <source>
        <dbReference type="Proteomes" id="UP000261500"/>
    </source>
</evidence>
<dbReference type="SUPFAM" id="SSF51206">
    <property type="entry name" value="cAMP-binding domain-like"/>
    <property type="match status" value="1"/>
</dbReference>
<dbReference type="Pfam" id="PF13426">
    <property type="entry name" value="PAS_9"/>
    <property type="match status" value="1"/>
</dbReference>
<evidence type="ECO:0000256" key="10">
    <source>
        <dbReference type="ARBA" id="ARBA00023065"/>
    </source>
</evidence>
<dbReference type="GO" id="GO:0005886">
    <property type="term" value="C:plasma membrane"/>
    <property type="evidence" value="ECO:0007669"/>
    <property type="project" value="TreeGrafter"/>
</dbReference>
<protein>
    <recommendedName>
        <fullName evidence="17">Voltage-gated delayed rectifier potassium channel KCNH4</fullName>
    </recommendedName>
    <alternativeName>
        <fullName evidence="21">Brain-specific eag-like channel 2</fullName>
    </alternativeName>
    <alternativeName>
        <fullName evidence="19">Ether-a-go-go-like potassium channel 1</fullName>
    </alternativeName>
    <alternativeName>
        <fullName evidence="18">Potassium voltage-gated channel subfamily H member 4</fullName>
    </alternativeName>
    <alternativeName>
        <fullName evidence="20">Voltage-gated potassium channel subunit Kv12.3</fullName>
    </alternativeName>
</protein>
<dbReference type="GO" id="GO:0005249">
    <property type="term" value="F:voltage-gated potassium channel activity"/>
    <property type="evidence" value="ECO:0007669"/>
    <property type="project" value="InterPro"/>
</dbReference>
<keyword evidence="5 22" id="KW-0812">Transmembrane</keyword>
<feature type="transmembrane region" description="Helical" evidence="22">
    <location>
        <begin position="119"/>
        <end position="146"/>
    </location>
</feature>
<evidence type="ECO:0000256" key="21">
    <source>
        <dbReference type="ARBA" id="ARBA00083198"/>
    </source>
</evidence>
<dbReference type="InterPro" id="IPR050818">
    <property type="entry name" value="KCNH_animal-type"/>
</dbReference>
<dbReference type="InterPro" id="IPR000595">
    <property type="entry name" value="cNMP-bd_dom"/>
</dbReference>
<comment type="subcellular location">
    <subcellularLocation>
        <location evidence="1">Membrane</location>
        <topology evidence="1">Multi-pass membrane protein</topology>
    </subcellularLocation>
</comment>
<keyword evidence="6" id="KW-0631">Potassium channel</keyword>
<evidence type="ECO:0000259" key="24">
    <source>
        <dbReference type="PROSITE" id="PS50112"/>
    </source>
</evidence>
<dbReference type="InterPro" id="IPR018490">
    <property type="entry name" value="cNMP-bd_dom_sf"/>
</dbReference>
<keyword evidence="10" id="KW-0406">Ion transport</keyword>
<evidence type="ECO:0000256" key="12">
    <source>
        <dbReference type="ARBA" id="ARBA00023180"/>
    </source>
</evidence>
<dbReference type="PRINTS" id="PR01465">
    <property type="entry name" value="ELKCHANNEL"/>
</dbReference>
<dbReference type="InterPro" id="IPR035965">
    <property type="entry name" value="PAS-like_dom_sf"/>
</dbReference>
<dbReference type="SUPFAM" id="SSF81324">
    <property type="entry name" value="Voltage-gated potassium channels"/>
    <property type="match status" value="1"/>
</dbReference>
<evidence type="ECO:0000256" key="8">
    <source>
        <dbReference type="ARBA" id="ARBA00022958"/>
    </source>
</evidence>
<dbReference type="SUPFAM" id="SSF55785">
    <property type="entry name" value="PYP-like sensor domain (PAS domain)"/>
    <property type="match status" value="1"/>
</dbReference>
<keyword evidence="11 22" id="KW-0472">Membrane</keyword>
<comment type="catalytic activity">
    <reaction evidence="14">
        <text>K(+)(in) = K(+)(out)</text>
        <dbReference type="Rhea" id="RHEA:29463"/>
        <dbReference type="ChEBI" id="CHEBI:29103"/>
    </reaction>
</comment>
<dbReference type="Proteomes" id="UP000261500">
    <property type="component" value="Unplaced"/>
</dbReference>
<comment type="subunit">
    <text evidence="2">The potassium channel is probably composed of a homo- or heterotetrameric complex of pore-forming alpha subunits that can associate with modulating beta subunits.</text>
</comment>
<dbReference type="FunFam" id="1.10.1200.260:FF:000002">
    <property type="entry name" value="Potassium voltage-gated channel subfamily H member 8"/>
    <property type="match status" value="1"/>
</dbReference>
<keyword evidence="7" id="KW-0851">Voltage-gated channel</keyword>
<keyword evidence="9 22" id="KW-1133">Transmembrane helix</keyword>
<dbReference type="SMART" id="SM00100">
    <property type="entry name" value="cNMP"/>
    <property type="match status" value="1"/>
</dbReference>
<feature type="domain" description="PAS" evidence="24">
    <location>
        <begin position="38"/>
        <end position="86"/>
    </location>
</feature>
<keyword evidence="13" id="KW-0407">Ion channel</keyword>
<dbReference type="Pfam" id="PF00520">
    <property type="entry name" value="Ion_trans"/>
    <property type="match status" value="1"/>
</dbReference>
<evidence type="ECO:0000256" key="2">
    <source>
        <dbReference type="ARBA" id="ARBA00011552"/>
    </source>
</evidence>
<keyword evidence="8" id="KW-0630">Potassium</keyword>
<dbReference type="InterPro" id="IPR014710">
    <property type="entry name" value="RmlC-like_jellyroll"/>
</dbReference>
<evidence type="ECO:0000256" key="15">
    <source>
        <dbReference type="ARBA" id="ARBA00058898"/>
    </source>
</evidence>
<dbReference type="InterPro" id="IPR005821">
    <property type="entry name" value="Ion_trans_dom"/>
</dbReference>
<dbReference type="AlphaFoldDB" id="A0A3B3TV37"/>
<proteinExistence type="inferred from homology"/>
<evidence type="ECO:0000256" key="1">
    <source>
        <dbReference type="ARBA" id="ARBA00004141"/>
    </source>
</evidence>
<sequence length="814" mass="91794">CPVATGYLCSPKQYIFGFLQQHSNFVLGNAQVQSVFPIVYCSDGFCELTGFARGELMQKSCMCHFLYGGETSDRITSQMQKALDERREFKTEIVLYKKSGSKFWCLLDIVPIKNEKSEVVLFLFFSLTQILSFQAFMVSWVMFWFLVPFCLKSVLGANANPIPEYKVADVQKSRFILLHYGAFKAGWDWLILLATFYVAVTVPYNVCFTAVEIREDGVSAARNPPSVSDILVEILFIIDIVLNFRTTYVSTSGQVVYDSRSICIHYVTSWLFVDLIAALPFDLLYNFGVHLLKTVRLLRLLRLLQKLDRYSQYSAVVLTLLMSTFALLAHWMACVWYFIGRSEIETNNPASWDIGWSVSLTRLRMLNGSGMTLSGGPSVRSSYVTSLYFALSSLTSVGFGNVSANTDSEKIFSICTMLIGALMHAVVFGNVTAIIQRMYSRRSLYHTRTKDLKDFIRVHRLPKALEQRMMECFQTTWSVNNGIDLLKDFPDELRADIAMHLNKELLQLPLFESASRGCLRSLSLIIKTSFCAPGEFLIRQGDALQAIYFVCSGSMEVLKDNTVLAILGRGDLIGSDCLTQEEVIKTNACVKALTYCDLQYISLKGLREVLCLYPDYAQKFITEIQHDLTYNLREGHSAEVQPQAAVCKKIKNKINKNAGFVGSIKRGESMLHLEIKLLTSCHCSGRDETVQRIPHYSFIDLHGEAQQICPCTKDEGFILGVESKTAPGRISARKSMHGVCMSPCMITLAERTRLHLKTCIIVLARCFLRWHVLLSHKQTLDSKQSLLHSPPPHHPQLPCSSTGKPLLKLNLCDL</sequence>
<feature type="transmembrane region" description="Helical" evidence="22">
    <location>
        <begin position="313"/>
        <end position="339"/>
    </location>
</feature>
<dbReference type="InterPro" id="IPR003938">
    <property type="entry name" value="K_chnl_volt-dep_EAG/ELK/ERG"/>
</dbReference>
<dbReference type="PANTHER" id="PTHR10217">
    <property type="entry name" value="VOLTAGE AND LIGAND GATED POTASSIUM CHANNEL"/>
    <property type="match status" value="1"/>
</dbReference>
<organism evidence="25 26">
    <name type="scientific">Poecilia latipinna</name>
    <name type="common">sailfin molly</name>
    <dbReference type="NCBI Taxonomy" id="48699"/>
    <lineage>
        <taxon>Eukaryota</taxon>
        <taxon>Metazoa</taxon>
        <taxon>Chordata</taxon>
        <taxon>Craniata</taxon>
        <taxon>Vertebrata</taxon>
        <taxon>Euteleostomi</taxon>
        <taxon>Actinopterygii</taxon>
        <taxon>Neopterygii</taxon>
        <taxon>Teleostei</taxon>
        <taxon>Neoteleostei</taxon>
        <taxon>Acanthomorphata</taxon>
        <taxon>Ovalentaria</taxon>
        <taxon>Atherinomorphae</taxon>
        <taxon>Cyprinodontiformes</taxon>
        <taxon>Poeciliidae</taxon>
        <taxon>Poeciliinae</taxon>
        <taxon>Poecilia</taxon>
    </lineage>
</organism>
<dbReference type="PROSITE" id="PS50042">
    <property type="entry name" value="CNMP_BINDING_3"/>
    <property type="match status" value="1"/>
</dbReference>
<feature type="domain" description="Cyclic nucleotide-binding" evidence="23">
    <location>
        <begin position="510"/>
        <end position="627"/>
    </location>
</feature>
<evidence type="ECO:0000256" key="14">
    <source>
        <dbReference type="ARBA" id="ARBA00034430"/>
    </source>
</evidence>